<organism evidence="1">
    <name type="scientific">marine sediment metagenome</name>
    <dbReference type="NCBI Taxonomy" id="412755"/>
    <lineage>
        <taxon>unclassified sequences</taxon>
        <taxon>metagenomes</taxon>
        <taxon>ecological metagenomes</taxon>
    </lineage>
</organism>
<accession>X0ZXS2</accession>
<comment type="caution">
    <text evidence="1">The sequence shown here is derived from an EMBL/GenBank/DDBJ whole genome shotgun (WGS) entry which is preliminary data.</text>
</comment>
<sequence length="113" mass="12189">MARLQNQLGSGTPDQQIKAAQRLIDGRILADALKDQPRWVQERAVSAAAQIGSPQAWYQLLTAWYLLDAPVQARATELLTNAGTTAIPTLVEALRDKDANTRKGVNAVLVAIG</sequence>
<dbReference type="SUPFAM" id="SSF48371">
    <property type="entry name" value="ARM repeat"/>
    <property type="match status" value="1"/>
</dbReference>
<protein>
    <recommendedName>
        <fullName evidence="2">HEAT repeat domain-containing protein</fullName>
    </recommendedName>
</protein>
<dbReference type="AlphaFoldDB" id="X0ZXS2"/>
<dbReference type="EMBL" id="BARS01052325">
    <property type="protein sequence ID" value="GAG52841.1"/>
    <property type="molecule type" value="Genomic_DNA"/>
</dbReference>
<gene>
    <name evidence="1" type="ORF">S01H1_77809</name>
</gene>
<dbReference type="InterPro" id="IPR011989">
    <property type="entry name" value="ARM-like"/>
</dbReference>
<name>X0ZXS2_9ZZZZ</name>
<evidence type="ECO:0000313" key="1">
    <source>
        <dbReference type="EMBL" id="GAG52841.1"/>
    </source>
</evidence>
<dbReference type="InterPro" id="IPR016024">
    <property type="entry name" value="ARM-type_fold"/>
</dbReference>
<evidence type="ECO:0008006" key="2">
    <source>
        <dbReference type="Google" id="ProtNLM"/>
    </source>
</evidence>
<feature type="non-terminal residue" evidence="1">
    <location>
        <position position="113"/>
    </location>
</feature>
<dbReference type="Gene3D" id="1.25.10.10">
    <property type="entry name" value="Leucine-rich Repeat Variant"/>
    <property type="match status" value="1"/>
</dbReference>
<proteinExistence type="predicted"/>
<reference evidence="1" key="1">
    <citation type="journal article" date="2014" name="Front. Microbiol.">
        <title>High frequency of phylogenetically diverse reductive dehalogenase-homologous genes in deep subseafloor sedimentary metagenomes.</title>
        <authorList>
            <person name="Kawai M."/>
            <person name="Futagami T."/>
            <person name="Toyoda A."/>
            <person name="Takaki Y."/>
            <person name="Nishi S."/>
            <person name="Hori S."/>
            <person name="Arai W."/>
            <person name="Tsubouchi T."/>
            <person name="Morono Y."/>
            <person name="Uchiyama I."/>
            <person name="Ito T."/>
            <person name="Fujiyama A."/>
            <person name="Inagaki F."/>
            <person name="Takami H."/>
        </authorList>
    </citation>
    <scope>NUCLEOTIDE SEQUENCE</scope>
    <source>
        <strain evidence="1">Expedition CK06-06</strain>
    </source>
</reference>